<dbReference type="SUPFAM" id="SSF51261">
    <property type="entry name" value="Duplicated hybrid motif"/>
    <property type="match status" value="1"/>
</dbReference>
<feature type="domain" description="PTS EIIB type-1" evidence="14">
    <location>
        <begin position="4"/>
        <end position="86"/>
    </location>
</feature>
<dbReference type="InterPro" id="IPR018113">
    <property type="entry name" value="PTrfase_EIIB_Cys"/>
</dbReference>
<dbReference type="PROSITE" id="PS51098">
    <property type="entry name" value="PTS_EIIB_TYPE_1"/>
    <property type="match status" value="1"/>
</dbReference>
<dbReference type="Pfam" id="PF00358">
    <property type="entry name" value="PTS_EIIA_1"/>
    <property type="match status" value="1"/>
</dbReference>
<dbReference type="GO" id="GO:0015771">
    <property type="term" value="P:trehalose transport"/>
    <property type="evidence" value="ECO:0007669"/>
    <property type="project" value="TreeGrafter"/>
</dbReference>
<dbReference type="OrthoDB" id="2957988at2"/>
<feature type="domain" description="PTS EIIC type-1" evidence="15">
    <location>
        <begin position="102"/>
        <end position="471"/>
    </location>
</feature>
<keyword evidence="7 12" id="KW-0812">Transmembrane</keyword>
<evidence type="ECO:0000256" key="6">
    <source>
        <dbReference type="ARBA" id="ARBA00022683"/>
    </source>
</evidence>
<dbReference type="FunFam" id="3.30.1360.60:FF:000001">
    <property type="entry name" value="PTS system glucose-specific IIBC component PtsG"/>
    <property type="match status" value="1"/>
</dbReference>
<dbReference type="AlphaFoldDB" id="A0A3P3U0Y3"/>
<dbReference type="InterPro" id="IPR036878">
    <property type="entry name" value="Glu_permease_IIB"/>
</dbReference>
<evidence type="ECO:0000256" key="4">
    <source>
        <dbReference type="ARBA" id="ARBA00022597"/>
    </source>
</evidence>
<keyword evidence="6" id="KW-0598">Phosphotransferase system</keyword>
<dbReference type="EMBL" id="RRCN01000001">
    <property type="protein sequence ID" value="RRJ63724.1"/>
    <property type="molecule type" value="Genomic_DNA"/>
</dbReference>
<evidence type="ECO:0000259" key="14">
    <source>
        <dbReference type="PROSITE" id="PS51098"/>
    </source>
</evidence>
<dbReference type="GO" id="GO:0009401">
    <property type="term" value="P:phosphoenolpyruvate-dependent sugar phosphotransferase system"/>
    <property type="evidence" value="ECO:0007669"/>
    <property type="project" value="UniProtKB-KW"/>
</dbReference>
<feature type="transmembrane region" description="Helical" evidence="12">
    <location>
        <begin position="141"/>
        <end position="164"/>
    </location>
</feature>
<dbReference type="FunFam" id="2.70.70.10:FF:000001">
    <property type="entry name" value="PTS system glucose-specific IIA component"/>
    <property type="match status" value="1"/>
</dbReference>
<dbReference type="PROSITE" id="PS51103">
    <property type="entry name" value="PTS_EIIC_TYPE_1"/>
    <property type="match status" value="1"/>
</dbReference>
<dbReference type="RefSeq" id="WP_128631558.1">
    <property type="nucleotide sequence ID" value="NZ_RRCN01000001.1"/>
</dbReference>
<evidence type="ECO:0000256" key="7">
    <source>
        <dbReference type="ARBA" id="ARBA00022692"/>
    </source>
</evidence>
<feature type="transmembrane region" description="Helical" evidence="12">
    <location>
        <begin position="367"/>
        <end position="386"/>
    </location>
</feature>
<feature type="transmembrane region" description="Helical" evidence="12">
    <location>
        <begin position="335"/>
        <end position="355"/>
    </location>
</feature>
<keyword evidence="17" id="KW-1185">Reference proteome</keyword>
<dbReference type="PROSITE" id="PS01035">
    <property type="entry name" value="PTS_EIIB_TYPE_1_CYS"/>
    <property type="match status" value="1"/>
</dbReference>
<dbReference type="InterPro" id="IPR011055">
    <property type="entry name" value="Dup_hybrid_motif"/>
</dbReference>
<evidence type="ECO:0000256" key="10">
    <source>
        <dbReference type="ARBA" id="ARBA00023136"/>
    </source>
</evidence>
<evidence type="ECO:0000256" key="2">
    <source>
        <dbReference type="ARBA" id="ARBA00022448"/>
    </source>
</evidence>
<feature type="transmembrane region" description="Helical" evidence="12">
    <location>
        <begin position="210"/>
        <end position="235"/>
    </location>
</feature>
<feature type="transmembrane region" description="Helical" evidence="12">
    <location>
        <begin position="171"/>
        <end position="190"/>
    </location>
</feature>
<evidence type="ECO:0000259" key="13">
    <source>
        <dbReference type="PROSITE" id="PS51093"/>
    </source>
</evidence>
<keyword evidence="2" id="KW-0813">Transport</keyword>
<keyword evidence="10 12" id="KW-0472">Membrane</keyword>
<dbReference type="Gene3D" id="2.70.70.10">
    <property type="entry name" value="Glucose Permease (Domain IIA)"/>
    <property type="match status" value="1"/>
</dbReference>
<dbReference type="InterPro" id="IPR011297">
    <property type="entry name" value="PTS_IIABC_b_glu"/>
</dbReference>
<dbReference type="NCBIfam" id="TIGR01995">
    <property type="entry name" value="PTS-II-ABC-beta"/>
    <property type="match status" value="1"/>
</dbReference>
<dbReference type="InterPro" id="IPR001996">
    <property type="entry name" value="PTS_IIB_1"/>
</dbReference>
<evidence type="ECO:0000256" key="9">
    <source>
        <dbReference type="ARBA" id="ARBA00022989"/>
    </source>
</evidence>
<proteinExistence type="predicted"/>
<feature type="transmembrane region" description="Helical" evidence="12">
    <location>
        <begin position="436"/>
        <end position="461"/>
    </location>
</feature>
<keyword evidence="4" id="KW-0762">Sugar transport</keyword>
<dbReference type="GO" id="GO:0090589">
    <property type="term" value="F:protein-phosphocysteine-trehalose phosphotransferase system transporter activity"/>
    <property type="evidence" value="ECO:0007669"/>
    <property type="project" value="TreeGrafter"/>
</dbReference>
<feature type="domain" description="PTS EIIA type-1" evidence="13">
    <location>
        <begin position="501"/>
        <end position="605"/>
    </location>
</feature>
<dbReference type="NCBIfam" id="TIGR00830">
    <property type="entry name" value="PTBA"/>
    <property type="match status" value="1"/>
</dbReference>
<dbReference type="CDD" id="cd00212">
    <property type="entry name" value="PTS_IIB_glc"/>
    <property type="match status" value="1"/>
</dbReference>
<feature type="transmembrane region" description="Helical" evidence="12">
    <location>
        <begin position="255"/>
        <end position="277"/>
    </location>
</feature>
<dbReference type="InterPro" id="IPR003352">
    <property type="entry name" value="PTS_EIIC"/>
</dbReference>
<dbReference type="PANTHER" id="PTHR30175">
    <property type="entry name" value="PHOSPHOTRANSFERASE SYSTEM TRANSPORT PROTEIN"/>
    <property type="match status" value="1"/>
</dbReference>
<dbReference type="GO" id="GO:0016301">
    <property type="term" value="F:kinase activity"/>
    <property type="evidence" value="ECO:0007669"/>
    <property type="project" value="UniProtKB-KW"/>
</dbReference>
<gene>
    <name evidence="16" type="ORF">EHV15_12890</name>
</gene>
<dbReference type="GO" id="GO:0008982">
    <property type="term" value="F:protein-N(PI)-phosphohistidine-sugar phosphotransferase activity"/>
    <property type="evidence" value="ECO:0007669"/>
    <property type="project" value="InterPro"/>
</dbReference>
<dbReference type="PROSITE" id="PS51093">
    <property type="entry name" value="PTS_EIIA_TYPE_1"/>
    <property type="match status" value="1"/>
</dbReference>
<dbReference type="Pfam" id="PF00367">
    <property type="entry name" value="PTS_EIIB"/>
    <property type="match status" value="1"/>
</dbReference>
<protein>
    <submittedName>
        <fullName evidence="16">PTS beta-glucoside transporter subunit IIABC</fullName>
    </submittedName>
</protein>
<dbReference type="InterPro" id="IPR001127">
    <property type="entry name" value="PTS_EIIA_1_perm"/>
</dbReference>
<evidence type="ECO:0000256" key="11">
    <source>
        <dbReference type="PROSITE-ProRule" id="PRU00421"/>
    </source>
</evidence>
<evidence type="ECO:0000256" key="1">
    <source>
        <dbReference type="ARBA" id="ARBA00004651"/>
    </source>
</evidence>
<feature type="transmembrane region" description="Helical" evidence="12">
    <location>
        <begin position="393"/>
        <end position="416"/>
    </location>
</feature>
<evidence type="ECO:0000256" key="3">
    <source>
        <dbReference type="ARBA" id="ARBA00022475"/>
    </source>
</evidence>
<organism evidence="16 17">
    <name type="scientific">Paenibacillus oralis</name>
    <dbReference type="NCBI Taxonomy" id="2490856"/>
    <lineage>
        <taxon>Bacteria</taxon>
        <taxon>Bacillati</taxon>
        <taxon>Bacillota</taxon>
        <taxon>Bacilli</taxon>
        <taxon>Bacillales</taxon>
        <taxon>Paenibacillaceae</taxon>
        <taxon>Paenibacillus</taxon>
    </lineage>
</organism>
<sequence>MKYEALAKAIIKNVGGKENVNSLTHCITRLRFKLKDESKANTDALKAMDGIVTVIQSGGQYQVVIGNHVPEVYADVAAVGGFRDAEAEPSGEKMSFFNRFIDIISGVFQPTLGVLAATGMIKGFNALFLALGWLTAASGTYQILNAIGDCLFYFFPIFLGYTAAKKFNANIFIGMAIGASLVYPTLSGIMSSGTPLYTLFGGTIFESPVYITFLGIPVILMSYSSSVIPIIISTYVGAKLEKLFRKIIPSVVRTFLVPFFTLLVVVPLSLIIIGPLATWAGQLLGQGTLFLYNLSPMIGGLLLGAVWQVLVIFGLHWGIVPIAINNIAVLKYDPILAGIFGASFAQTGVVLAIMLKTRSAKLRSLSIPAFISGIFGVTEPAIYGITLPRKKPFILSCIGAAAGGAILGAMGSKIYIMGGLGIFMLPSFIGPQGMDTAFYGAIIGMVVSFVLGFLLMFFGGFKDEEDDAKPKEACNTETMVKQETVGSPLKGTVKPLSEIADEAFSTGAMGKGIAIEPAEGKVVAPVDGVLTSLFSTGHAIGITSDHGVDILIHVGRDTVKLKGKYFVPKVKQGERVRKGQVLMEFDAEAIKAEGYDITTPVIISNTGDYLDVIETEKQAVDYQDDLLTVVI</sequence>
<dbReference type="Proteomes" id="UP000267017">
    <property type="component" value="Unassembled WGS sequence"/>
</dbReference>
<dbReference type="Gene3D" id="3.30.1360.60">
    <property type="entry name" value="Glucose permease domain IIB"/>
    <property type="match status" value="1"/>
</dbReference>
<name>A0A3P3U0Y3_9BACL</name>
<keyword evidence="9 12" id="KW-1133">Transmembrane helix</keyword>
<evidence type="ECO:0000256" key="5">
    <source>
        <dbReference type="ARBA" id="ARBA00022679"/>
    </source>
</evidence>
<accession>A0A3P3U0Y3</accession>
<feature type="transmembrane region" description="Helical" evidence="12">
    <location>
        <begin position="297"/>
        <end position="323"/>
    </location>
</feature>
<evidence type="ECO:0000256" key="12">
    <source>
        <dbReference type="SAM" id="Phobius"/>
    </source>
</evidence>
<keyword evidence="3" id="KW-1003">Cell membrane</keyword>
<dbReference type="InterPro" id="IPR050558">
    <property type="entry name" value="PTS_Sugar-Specific_Components"/>
</dbReference>
<evidence type="ECO:0000256" key="8">
    <source>
        <dbReference type="ARBA" id="ARBA00022777"/>
    </source>
</evidence>
<comment type="subcellular location">
    <subcellularLocation>
        <location evidence="1">Cell membrane</location>
        <topology evidence="1">Multi-pass membrane protein</topology>
    </subcellularLocation>
</comment>
<feature type="active site" description="Phosphocysteine intermediate; for EIIB activity" evidence="11">
    <location>
        <position position="26"/>
    </location>
</feature>
<dbReference type="InterPro" id="IPR013013">
    <property type="entry name" value="PTS_EIIC_1"/>
</dbReference>
<dbReference type="PANTHER" id="PTHR30175:SF1">
    <property type="entry name" value="PTS SYSTEM ARBUTIN-, CELLOBIOSE-, AND SALICIN-SPECIFIC EIIBC COMPONENT-RELATED"/>
    <property type="match status" value="1"/>
</dbReference>
<dbReference type="Pfam" id="PF02378">
    <property type="entry name" value="PTS_EIIC"/>
    <property type="match status" value="1"/>
</dbReference>
<dbReference type="GO" id="GO:0005886">
    <property type="term" value="C:plasma membrane"/>
    <property type="evidence" value="ECO:0007669"/>
    <property type="project" value="UniProtKB-SubCell"/>
</dbReference>
<evidence type="ECO:0000313" key="17">
    <source>
        <dbReference type="Proteomes" id="UP000267017"/>
    </source>
</evidence>
<evidence type="ECO:0000259" key="15">
    <source>
        <dbReference type="PROSITE" id="PS51103"/>
    </source>
</evidence>
<keyword evidence="8" id="KW-0418">Kinase</keyword>
<reference evidence="16 17" key="1">
    <citation type="submission" date="2018-11" db="EMBL/GenBank/DDBJ databases">
        <title>Genome sequencing of Paenibacillus sp. KCOM 3021 (= ChDC PVNT-B20).</title>
        <authorList>
            <person name="Kook J.-K."/>
            <person name="Park S.-N."/>
            <person name="Lim Y.K."/>
        </authorList>
    </citation>
    <scope>NUCLEOTIDE SEQUENCE [LARGE SCALE GENOMIC DNA]</scope>
    <source>
        <strain evidence="16 17">KCOM 3021</strain>
    </source>
</reference>
<dbReference type="SUPFAM" id="SSF55604">
    <property type="entry name" value="Glucose permease domain IIB"/>
    <property type="match status" value="1"/>
</dbReference>
<comment type="caution">
    <text evidence="16">The sequence shown here is derived from an EMBL/GenBank/DDBJ whole genome shotgun (WGS) entry which is preliminary data.</text>
</comment>
<evidence type="ECO:0000313" key="16">
    <source>
        <dbReference type="EMBL" id="RRJ63724.1"/>
    </source>
</evidence>
<keyword evidence="5" id="KW-0808">Transferase</keyword>